<protein>
    <submittedName>
        <fullName evidence="1">Uncharacterized protein</fullName>
    </submittedName>
</protein>
<dbReference type="STRING" id="521096.Tpau_1431"/>
<accession>D5UXG7</accession>
<reference evidence="1 2" key="2">
    <citation type="journal article" date="2011" name="Stand. Genomic Sci.">
        <title>Complete genome sequence of Tsukamurella paurometabola type strain (no. 33).</title>
        <authorList>
            <person name="Munk A.C."/>
            <person name="Lapidus A."/>
            <person name="Lucas S."/>
            <person name="Nolan M."/>
            <person name="Tice H."/>
            <person name="Cheng J.F."/>
            <person name="Del Rio T.G."/>
            <person name="Goodwin L."/>
            <person name="Pitluck S."/>
            <person name="Liolios K."/>
            <person name="Huntemann M."/>
            <person name="Ivanova N."/>
            <person name="Mavromatis K."/>
            <person name="Mikhailova N."/>
            <person name="Pati A."/>
            <person name="Chen A."/>
            <person name="Palaniappan K."/>
            <person name="Tapia R."/>
            <person name="Han C."/>
            <person name="Land M."/>
            <person name="Hauser L."/>
            <person name="Chang Y.J."/>
            <person name="Jeffries C.D."/>
            <person name="Brettin T."/>
            <person name="Yasawong M."/>
            <person name="Brambilla E.M."/>
            <person name="Rohde M."/>
            <person name="Sikorski J."/>
            <person name="Goker M."/>
            <person name="Detter J.C."/>
            <person name="Woyke T."/>
            <person name="Bristow J."/>
            <person name="Eisen J.A."/>
            <person name="Markowitz V."/>
            <person name="Hugenholtz P."/>
            <person name="Kyrpides N.C."/>
            <person name="Klenk H.P."/>
        </authorList>
    </citation>
    <scope>NUCLEOTIDE SEQUENCE [LARGE SCALE GENOMIC DNA]</scope>
    <source>
        <strain evidence="2">ATCC 8368 / DSM 20162 / CCUG 35730 / CIP 100753 / JCM 10117 / KCTC 9821 / NBRC 16120 / NCIMB 702349 / NCTC 13040</strain>
    </source>
</reference>
<reference evidence="2" key="1">
    <citation type="submission" date="2010-03" db="EMBL/GenBank/DDBJ databases">
        <title>The complete chromosome of Tsukamurella paurometabola DSM 20162.</title>
        <authorList>
            <consortium name="US DOE Joint Genome Institute (JGI-PGF)"/>
            <person name="Lucas S."/>
            <person name="Copeland A."/>
            <person name="Lapidus A."/>
            <person name="Glavina del Rio T."/>
            <person name="Dalin E."/>
            <person name="Tice H."/>
            <person name="Bruce D."/>
            <person name="Goodwin L."/>
            <person name="Pitluck S."/>
            <person name="Kyrpides N."/>
            <person name="Mavromatis K."/>
            <person name="Ivanova N."/>
            <person name="Mikhailova N."/>
            <person name="Munk A.C."/>
            <person name="Brettin T."/>
            <person name="Detter J.C."/>
            <person name="Tapia R."/>
            <person name="Han C."/>
            <person name="Larimer F."/>
            <person name="Land M."/>
            <person name="Hauser L."/>
            <person name="Markowitz V."/>
            <person name="Cheng J.-F."/>
            <person name="Hugenholtz P."/>
            <person name="Woyke T."/>
            <person name="Wu D."/>
            <person name="Jando M."/>
            <person name="Brambilla E."/>
            <person name="Klenk H.-P."/>
            <person name="Eisen J.A."/>
        </authorList>
    </citation>
    <scope>NUCLEOTIDE SEQUENCE [LARGE SCALE GENOMIC DNA]</scope>
    <source>
        <strain evidence="2">ATCC 8368 / DSM 20162 / CCUG 35730 / CIP 100753 / JCM 10117 / KCTC 9821 / NBRC 16120 / NCIMB 702349 / NCTC 13040</strain>
    </source>
</reference>
<dbReference type="RefSeq" id="WP_013126095.1">
    <property type="nucleotide sequence ID" value="NC_014158.1"/>
</dbReference>
<organism evidence="1 2">
    <name type="scientific">Tsukamurella paurometabola (strain ATCC 8368 / DSM 20162 / CCUG 35730 / CIP 100753 / JCM 10117 / KCTC 9821 / NBRC 16120 / NCIMB 702349 / NCTC 13040)</name>
    <name type="common">Corynebacterium paurometabolum</name>
    <dbReference type="NCBI Taxonomy" id="521096"/>
    <lineage>
        <taxon>Bacteria</taxon>
        <taxon>Bacillati</taxon>
        <taxon>Actinomycetota</taxon>
        <taxon>Actinomycetes</taxon>
        <taxon>Mycobacteriales</taxon>
        <taxon>Tsukamurellaceae</taxon>
        <taxon>Tsukamurella</taxon>
    </lineage>
</organism>
<dbReference type="HOGENOM" id="CLU_2756662_0_0_11"/>
<dbReference type="Proteomes" id="UP000001213">
    <property type="component" value="Chromosome"/>
</dbReference>
<proteinExistence type="predicted"/>
<name>D5UXG7_TSUPD</name>
<evidence type="ECO:0000313" key="2">
    <source>
        <dbReference type="Proteomes" id="UP000001213"/>
    </source>
</evidence>
<dbReference type="EMBL" id="CP001966">
    <property type="protein sequence ID" value="ADG78059.1"/>
    <property type="molecule type" value="Genomic_DNA"/>
</dbReference>
<evidence type="ECO:0000313" key="1">
    <source>
        <dbReference type="EMBL" id="ADG78059.1"/>
    </source>
</evidence>
<dbReference type="AlphaFoldDB" id="D5UXG7"/>
<sequence>MSTTTDKIIDAASAVKLIAGHDGVVEYAAGKQVSLNPRYIKEETQSGRLACYRIARRLYYSPADMGLLHG</sequence>
<gene>
    <name evidence="1" type="ordered locus">Tpau_1431</name>
</gene>
<dbReference type="KEGG" id="tpr:Tpau_1431"/>
<keyword evidence="2" id="KW-1185">Reference proteome</keyword>